<evidence type="ECO:0000313" key="1">
    <source>
        <dbReference type="EMBL" id="RAK59028.1"/>
    </source>
</evidence>
<dbReference type="EMBL" id="QFYP01000001">
    <property type="protein sequence ID" value="RAK59028.1"/>
    <property type="molecule type" value="Genomic_DNA"/>
</dbReference>
<organism evidence="1 2">
    <name type="scientific">Phenylobacterium hankyongense</name>
    <dbReference type="NCBI Taxonomy" id="1813876"/>
    <lineage>
        <taxon>Bacteria</taxon>
        <taxon>Pseudomonadati</taxon>
        <taxon>Pseudomonadota</taxon>
        <taxon>Alphaproteobacteria</taxon>
        <taxon>Caulobacterales</taxon>
        <taxon>Caulobacteraceae</taxon>
        <taxon>Phenylobacterium</taxon>
    </lineage>
</organism>
<gene>
    <name evidence="1" type="ORF">DJ021_04020</name>
</gene>
<comment type="caution">
    <text evidence="1">The sequence shown here is derived from an EMBL/GenBank/DDBJ whole genome shotgun (WGS) entry which is preliminary data.</text>
</comment>
<name>A0A328B1Z8_9CAUL</name>
<accession>A0A328B1Z8</accession>
<sequence>MDDLTPGELEALQNLAHKKAGDPVPFINIADARRLTELGLAQRSHEGWDITPAGAARLARLSGSGPTDMGR</sequence>
<keyword evidence="2" id="KW-1185">Reference proteome</keyword>
<evidence type="ECO:0000313" key="2">
    <source>
        <dbReference type="Proteomes" id="UP000249842"/>
    </source>
</evidence>
<proteinExistence type="predicted"/>
<dbReference type="OrthoDB" id="7191428at2"/>
<dbReference type="AlphaFoldDB" id="A0A328B1Z8"/>
<dbReference type="Proteomes" id="UP000249842">
    <property type="component" value="Unassembled WGS sequence"/>
</dbReference>
<dbReference type="RefSeq" id="WP_111456321.1">
    <property type="nucleotide sequence ID" value="NZ_QFYP01000001.1"/>
</dbReference>
<reference evidence="2" key="1">
    <citation type="submission" date="2018-05" db="EMBL/GenBank/DDBJ databases">
        <authorList>
            <person name="Li X."/>
        </authorList>
    </citation>
    <scope>NUCLEOTIDE SEQUENCE [LARGE SCALE GENOMIC DNA]</scope>
    <source>
        <strain evidence="2">HKS-05</strain>
    </source>
</reference>
<protein>
    <submittedName>
        <fullName evidence="1">Uncharacterized protein</fullName>
    </submittedName>
</protein>